<evidence type="ECO:0000256" key="9">
    <source>
        <dbReference type="ARBA" id="ARBA00023065"/>
    </source>
</evidence>
<dbReference type="SUPFAM" id="SSF143865">
    <property type="entry name" value="CorA soluble domain-like"/>
    <property type="match status" value="1"/>
</dbReference>
<organism evidence="13 14">
    <name type="scientific">Allosphingosinicella ginsenosidimutans</name>
    <dbReference type="NCBI Taxonomy" id="1176539"/>
    <lineage>
        <taxon>Bacteria</taxon>
        <taxon>Pseudomonadati</taxon>
        <taxon>Pseudomonadota</taxon>
        <taxon>Alphaproteobacteria</taxon>
        <taxon>Sphingomonadales</taxon>
        <taxon>Sphingomonadaceae</taxon>
        <taxon>Allosphingosinicella</taxon>
    </lineage>
</organism>
<protein>
    <submittedName>
        <fullName evidence="13">Zinc transporter ZntB</fullName>
    </submittedName>
</protein>
<evidence type="ECO:0000313" key="13">
    <source>
        <dbReference type="EMBL" id="TXC64948.1"/>
    </source>
</evidence>
<keyword evidence="4" id="KW-1003">Cell membrane</keyword>
<dbReference type="Proteomes" id="UP000321249">
    <property type="component" value="Unassembled WGS sequence"/>
</dbReference>
<evidence type="ECO:0000256" key="11">
    <source>
        <dbReference type="SAM" id="Coils"/>
    </source>
</evidence>
<evidence type="ECO:0000256" key="1">
    <source>
        <dbReference type="ARBA" id="ARBA00004651"/>
    </source>
</evidence>
<evidence type="ECO:0000313" key="14">
    <source>
        <dbReference type="Proteomes" id="UP000321249"/>
    </source>
</evidence>
<dbReference type="GO" id="GO:0000287">
    <property type="term" value="F:magnesium ion binding"/>
    <property type="evidence" value="ECO:0007669"/>
    <property type="project" value="TreeGrafter"/>
</dbReference>
<dbReference type="InterPro" id="IPR045861">
    <property type="entry name" value="CorA_cytoplasmic_dom"/>
</dbReference>
<sequence length="300" mass="33672">MEEAEQYKGGGFLWAHVENAGLDELPHLVRADIPEVAANALTATETRPRCDRIDHGAIVNIRGPAATDIDDSDRLVSIRMWVRRGRIDSVTRKPLAATAAVMTAMEDGKIRDPGDLVAAYAREISATLDPQVAELGDTLDDCESMLESGNKFRLRSTITGIRSEAISFRRFVAPDRDALLALASHDFEWLHDDDRLHIREAADRFARMAEELEAVRERSALLHEQLTDLRAEEIDQRSLLISVVAFIFLPLTFITGLLGMNVEGIPDAHDPWAFWEIVILCVVIAVGVLAWFVRRRWIQR</sequence>
<evidence type="ECO:0000256" key="3">
    <source>
        <dbReference type="ARBA" id="ARBA00022448"/>
    </source>
</evidence>
<keyword evidence="10 12" id="KW-0472">Membrane</keyword>
<dbReference type="Gene3D" id="1.20.58.340">
    <property type="entry name" value="Magnesium transport protein CorA, transmembrane region"/>
    <property type="match status" value="2"/>
</dbReference>
<dbReference type="PANTHER" id="PTHR46494:SF3">
    <property type="entry name" value="ZINC TRANSPORT PROTEIN ZNTB"/>
    <property type="match status" value="1"/>
</dbReference>
<dbReference type="Pfam" id="PF01544">
    <property type="entry name" value="CorA"/>
    <property type="match status" value="1"/>
</dbReference>
<dbReference type="InterPro" id="IPR002523">
    <property type="entry name" value="MgTranspt_CorA/ZnTranspt_ZntB"/>
</dbReference>
<keyword evidence="9" id="KW-0406">Ion transport</keyword>
<comment type="caution">
    <text evidence="13">The sequence shown here is derived from an EMBL/GenBank/DDBJ whole genome shotgun (WGS) entry which is preliminary data.</text>
</comment>
<dbReference type="GO" id="GO:0050897">
    <property type="term" value="F:cobalt ion binding"/>
    <property type="evidence" value="ECO:0007669"/>
    <property type="project" value="TreeGrafter"/>
</dbReference>
<keyword evidence="3" id="KW-0813">Transport</keyword>
<dbReference type="Gene3D" id="3.30.460.20">
    <property type="entry name" value="CorA soluble domain-like"/>
    <property type="match status" value="1"/>
</dbReference>
<accession>A0A5C6TZ70</accession>
<keyword evidence="5" id="KW-0997">Cell inner membrane</keyword>
<feature type="transmembrane region" description="Helical" evidence="12">
    <location>
        <begin position="272"/>
        <end position="293"/>
    </location>
</feature>
<dbReference type="SUPFAM" id="SSF144083">
    <property type="entry name" value="Magnesium transport protein CorA, transmembrane region"/>
    <property type="match status" value="1"/>
</dbReference>
<evidence type="ECO:0000256" key="4">
    <source>
        <dbReference type="ARBA" id="ARBA00022475"/>
    </source>
</evidence>
<comment type="similarity">
    <text evidence="2">Belongs to the CorA metal ion transporter (MIT) (TC 1.A.35) family.</text>
</comment>
<evidence type="ECO:0000256" key="2">
    <source>
        <dbReference type="ARBA" id="ARBA00009765"/>
    </source>
</evidence>
<keyword evidence="14" id="KW-1185">Reference proteome</keyword>
<evidence type="ECO:0000256" key="7">
    <source>
        <dbReference type="ARBA" id="ARBA00022833"/>
    </source>
</evidence>
<keyword evidence="11" id="KW-0175">Coiled coil</keyword>
<evidence type="ECO:0000256" key="8">
    <source>
        <dbReference type="ARBA" id="ARBA00022989"/>
    </source>
</evidence>
<dbReference type="EMBL" id="VOQQ01000001">
    <property type="protein sequence ID" value="TXC64948.1"/>
    <property type="molecule type" value="Genomic_DNA"/>
</dbReference>
<name>A0A5C6TZ70_9SPHN</name>
<keyword evidence="6 12" id="KW-0812">Transmembrane</keyword>
<comment type="subcellular location">
    <subcellularLocation>
        <location evidence="1">Cell membrane</location>
        <topology evidence="1">Multi-pass membrane protein</topology>
    </subcellularLocation>
</comment>
<dbReference type="AlphaFoldDB" id="A0A5C6TZ70"/>
<dbReference type="InterPro" id="IPR045863">
    <property type="entry name" value="CorA_TM1_TM2"/>
</dbReference>
<feature type="transmembrane region" description="Helical" evidence="12">
    <location>
        <begin position="239"/>
        <end position="260"/>
    </location>
</feature>
<keyword evidence="8 12" id="KW-1133">Transmembrane helix</keyword>
<dbReference type="PANTHER" id="PTHR46494">
    <property type="entry name" value="CORA FAMILY METAL ION TRANSPORTER (EUROFUNG)"/>
    <property type="match status" value="1"/>
</dbReference>
<proteinExistence type="inferred from homology"/>
<dbReference type="GO" id="GO:0015095">
    <property type="term" value="F:magnesium ion transmembrane transporter activity"/>
    <property type="evidence" value="ECO:0007669"/>
    <property type="project" value="TreeGrafter"/>
</dbReference>
<keyword evidence="7" id="KW-0862">Zinc</keyword>
<evidence type="ECO:0000256" key="12">
    <source>
        <dbReference type="SAM" id="Phobius"/>
    </source>
</evidence>
<evidence type="ECO:0000256" key="5">
    <source>
        <dbReference type="ARBA" id="ARBA00022519"/>
    </source>
</evidence>
<gene>
    <name evidence="13" type="ORF">FRZ32_06600</name>
</gene>
<evidence type="ECO:0000256" key="6">
    <source>
        <dbReference type="ARBA" id="ARBA00022692"/>
    </source>
</evidence>
<feature type="coiled-coil region" evidence="11">
    <location>
        <begin position="198"/>
        <end position="232"/>
    </location>
</feature>
<dbReference type="GO" id="GO:0005886">
    <property type="term" value="C:plasma membrane"/>
    <property type="evidence" value="ECO:0007669"/>
    <property type="project" value="UniProtKB-SubCell"/>
</dbReference>
<evidence type="ECO:0000256" key="10">
    <source>
        <dbReference type="ARBA" id="ARBA00023136"/>
    </source>
</evidence>
<reference evidence="13 14" key="1">
    <citation type="journal article" date="2015" name="J. Microbiol.">
        <title>Sphingosinicella ginsenosidimutans sp. nov., with ginsenoside converting activity.</title>
        <authorList>
            <person name="Kim J.K."/>
            <person name="Kang M.S."/>
            <person name="Park S.C."/>
            <person name="Kim K.M."/>
            <person name="Choi K."/>
            <person name="Yoon M.H."/>
            <person name="Im W.T."/>
        </authorList>
    </citation>
    <scope>NUCLEOTIDE SEQUENCE [LARGE SCALE GENOMIC DNA]</scope>
    <source>
        <strain evidence="13 14">BS-11</strain>
    </source>
</reference>
<dbReference type="GO" id="GO:0015087">
    <property type="term" value="F:cobalt ion transmembrane transporter activity"/>
    <property type="evidence" value="ECO:0007669"/>
    <property type="project" value="TreeGrafter"/>
</dbReference>
<dbReference type="OrthoDB" id="9803484at2"/>